<evidence type="ECO:0000313" key="2">
    <source>
        <dbReference type="Proteomes" id="UP000183507"/>
    </source>
</evidence>
<reference evidence="2" key="1">
    <citation type="submission" date="2016-10" db="EMBL/GenBank/DDBJ databases">
        <authorList>
            <person name="Varghese N."/>
        </authorList>
    </citation>
    <scope>NUCLEOTIDE SEQUENCE [LARGE SCALE GENOMIC DNA]</scope>
    <source>
        <strain evidence="2">KPR-7A</strain>
    </source>
</reference>
<gene>
    <name evidence="1" type="ORF">SAMN04487767_11318</name>
</gene>
<organism evidence="1 2">
    <name type="scientific">Bacillus wiedmannii</name>
    <dbReference type="NCBI Taxonomy" id="1890302"/>
    <lineage>
        <taxon>Bacteria</taxon>
        <taxon>Bacillati</taxon>
        <taxon>Bacillota</taxon>
        <taxon>Bacilli</taxon>
        <taxon>Bacillales</taxon>
        <taxon>Bacillaceae</taxon>
        <taxon>Bacillus</taxon>
        <taxon>Bacillus cereus group</taxon>
    </lineage>
</organism>
<dbReference type="Proteomes" id="UP000183507">
    <property type="component" value="Unassembled WGS sequence"/>
</dbReference>
<dbReference type="EMBL" id="FMZR01000013">
    <property type="protein sequence ID" value="SDE04136.1"/>
    <property type="molecule type" value="Genomic_DNA"/>
</dbReference>
<accession>A0A1G6ZRE0</accession>
<evidence type="ECO:0000313" key="1">
    <source>
        <dbReference type="EMBL" id="SDE04136.1"/>
    </source>
</evidence>
<protein>
    <submittedName>
        <fullName evidence="1">L-lactate dehydrogenase</fullName>
    </submittedName>
</protein>
<name>A0A1G6ZRE0_9BACI</name>
<sequence>MKKRANEVARFFCFGHVNKYIINIFPVVTNMTKMEYNNSQKGQKFAQCFTKYPWFLSWESL</sequence>
<proteinExistence type="predicted"/>
<dbReference type="AlphaFoldDB" id="A0A1G6ZRE0"/>